<accession>A0A972J7F4</accession>
<proteinExistence type="predicted"/>
<dbReference type="AlphaFoldDB" id="A0A972J7F4"/>
<gene>
    <name evidence="1" type="ORF">GPA21_02165</name>
</gene>
<protein>
    <submittedName>
        <fullName evidence="1">Uncharacterized protein</fullName>
    </submittedName>
</protein>
<evidence type="ECO:0000313" key="1">
    <source>
        <dbReference type="EMBL" id="NMG01779.1"/>
    </source>
</evidence>
<evidence type="ECO:0000313" key="2">
    <source>
        <dbReference type="Proteomes" id="UP000599523"/>
    </source>
</evidence>
<dbReference type="RefSeq" id="WP_168986571.1">
    <property type="nucleotide sequence ID" value="NZ_CAWPHM010000308.1"/>
</dbReference>
<comment type="caution">
    <text evidence="1">The sequence shown here is derived from an EMBL/GenBank/DDBJ whole genome shotgun (WGS) entry which is preliminary data.</text>
</comment>
<name>A0A972J7F4_9RHOO</name>
<organism evidence="1 2">
    <name type="scientific">Azoarcus taiwanensis</name>
    <dbReference type="NCBI Taxonomy" id="666964"/>
    <lineage>
        <taxon>Bacteria</taxon>
        <taxon>Pseudomonadati</taxon>
        <taxon>Pseudomonadota</taxon>
        <taxon>Betaproteobacteria</taxon>
        <taxon>Rhodocyclales</taxon>
        <taxon>Zoogloeaceae</taxon>
        <taxon>Azoarcus</taxon>
    </lineage>
</organism>
<keyword evidence="2" id="KW-1185">Reference proteome</keyword>
<dbReference type="Proteomes" id="UP000599523">
    <property type="component" value="Unassembled WGS sequence"/>
</dbReference>
<sequence>MDYRNPAECLDLLKRLNPVNVDETQKSLSDMVSGLLDGTAPSNQHLEVLEAARETITLVQAELAKRYASRSLPPDSIENATLKRVVALWRNLAESYAEITRRDATSGTLDDQRALLAQRRVHYKGLALLEYFRAHRAVPIGMWAELQESFSMAEAQGVADIRVADTLNQIWRAQSATEAFITFLLVDLSNPFGRGEREFNWICRWSQRFAPYCTLLGAKDADPAVKPTSYGIDLAADHGLRPIGVLNATSKTLRRFDGSRLAGQIQAVLGQLKQGVTPASLGLGSDCAAEASAKLLLSLYRPWGLASVGRRFPRRGGRGHVELTGDWLAIGFHVQGKLFEQPGGAPVTRSLRSDITLLTFGERADGRNLDDVELQRRREADKLGFVCGRWEIRDQSVGGFRLSQLQSPERLEHHQLVGLRPADGGHFLLGQISWLMFHDDGMLEAGINMLNGIPRVVAVRQVGMQATVRGAYQQAFSLPETPALKRPRSLVLPAGWFQPHRVIEIHDGEVKQVRLTTLLQRGANYDQVAYEAVTSST</sequence>
<dbReference type="EMBL" id="WTVM01000007">
    <property type="protein sequence ID" value="NMG01779.1"/>
    <property type="molecule type" value="Genomic_DNA"/>
</dbReference>
<reference evidence="1" key="1">
    <citation type="submission" date="2019-12" db="EMBL/GenBank/DDBJ databases">
        <title>Comparative genomics gives insights into the taxonomy of the Azoarcus-Aromatoleum group and reveals separate origins of nif in the plant-associated Azoarcus and non-plant-associated Aromatoleum sub-groups.</title>
        <authorList>
            <person name="Lafos M."/>
            <person name="Maluk M."/>
            <person name="Batista M."/>
            <person name="Junghare M."/>
            <person name="Carmona M."/>
            <person name="Faoro H."/>
            <person name="Cruz L.M."/>
            <person name="Battistoni F."/>
            <person name="De Souza E."/>
            <person name="Pedrosa F."/>
            <person name="Chen W.-M."/>
            <person name="Poole P.S."/>
            <person name="Dixon R.A."/>
            <person name="James E.K."/>
        </authorList>
    </citation>
    <scope>NUCLEOTIDE SEQUENCE</scope>
    <source>
        <strain evidence="1">NSC3</strain>
    </source>
</reference>